<proteinExistence type="predicted"/>
<accession>A0ABU3T1V3</accession>
<gene>
    <name evidence="2" type="ORF">RS130_22300</name>
</gene>
<evidence type="ECO:0000259" key="1">
    <source>
        <dbReference type="PROSITE" id="PS51704"/>
    </source>
</evidence>
<dbReference type="EMBL" id="JAWDIO010000002">
    <property type="protein sequence ID" value="MDU0356249.1"/>
    <property type="molecule type" value="Genomic_DNA"/>
</dbReference>
<dbReference type="PROSITE" id="PS51704">
    <property type="entry name" value="GP_PDE"/>
    <property type="match status" value="1"/>
</dbReference>
<dbReference type="InterPro" id="IPR017946">
    <property type="entry name" value="PLC-like_Pdiesterase_TIM-brl"/>
</dbReference>
<protein>
    <submittedName>
        <fullName evidence="2">Glycerophosphodiester phosphodiesterase family protein</fullName>
    </submittedName>
</protein>
<sequence>MLVFAHRGASADAPENTLAAIEEALKQQADGIEVDIQQVDQEFIVFHDREMSRRTNGTGLLKDYSLSELQALDAGQGQNIPTLWQLLEAINGRCLVNLELKRITDVALLHDIIDQAIQSLNFTAEQFIISSFDHHLLLATQQLAPHIKIAALTASKPVEYAAFAQSLNAYSVNVDMTCLDQHFVQDAKRRGLKIMVYTVDEPKELLQLKEWQVDGVFSNSPQRSLQILRT</sequence>
<dbReference type="Pfam" id="PF03009">
    <property type="entry name" value="GDPD"/>
    <property type="match status" value="1"/>
</dbReference>
<evidence type="ECO:0000313" key="2">
    <source>
        <dbReference type="EMBL" id="MDU0356249.1"/>
    </source>
</evidence>
<comment type="caution">
    <text evidence="2">The sequence shown here is derived from an EMBL/GenBank/DDBJ whole genome shotgun (WGS) entry which is preliminary data.</text>
</comment>
<reference evidence="2 3" key="1">
    <citation type="submission" date="2023-10" db="EMBL/GenBank/DDBJ databases">
        <title>Glaciecola aquimarina strain GGW-M5 nov., isolated from a coastal seawater.</title>
        <authorList>
            <person name="Bayburt H."/>
            <person name="Kim J.M."/>
            <person name="Choi B.J."/>
            <person name="Jeon C.O."/>
        </authorList>
    </citation>
    <scope>NUCLEOTIDE SEQUENCE [LARGE SCALE GENOMIC DNA]</scope>
    <source>
        <strain evidence="2 3">KCTC 32108</strain>
    </source>
</reference>
<organism evidence="2 3">
    <name type="scientific">Paraglaciecola aquimarina</name>
    <dbReference type="NCBI Taxonomy" id="1235557"/>
    <lineage>
        <taxon>Bacteria</taxon>
        <taxon>Pseudomonadati</taxon>
        <taxon>Pseudomonadota</taxon>
        <taxon>Gammaproteobacteria</taxon>
        <taxon>Alteromonadales</taxon>
        <taxon>Alteromonadaceae</taxon>
        <taxon>Paraglaciecola</taxon>
    </lineage>
</organism>
<evidence type="ECO:0000313" key="3">
    <source>
        <dbReference type="Proteomes" id="UP001247805"/>
    </source>
</evidence>
<dbReference type="SUPFAM" id="SSF51695">
    <property type="entry name" value="PLC-like phosphodiesterases"/>
    <property type="match status" value="1"/>
</dbReference>
<dbReference type="InterPro" id="IPR030395">
    <property type="entry name" value="GP_PDE_dom"/>
</dbReference>
<name>A0ABU3T1V3_9ALTE</name>
<feature type="domain" description="GP-PDE" evidence="1">
    <location>
        <begin position="1"/>
        <end position="228"/>
    </location>
</feature>
<dbReference type="Proteomes" id="UP001247805">
    <property type="component" value="Unassembled WGS sequence"/>
</dbReference>
<dbReference type="Gene3D" id="3.20.20.190">
    <property type="entry name" value="Phosphatidylinositol (PI) phosphodiesterase"/>
    <property type="match status" value="1"/>
</dbReference>
<dbReference type="PANTHER" id="PTHR46211">
    <property type="entry name" value="GLYCEROPHOSPHORYL DIESTER PHOSPHODIESTERASE"/>
    <property type="match status" value="1"/>
</dbReference>
<dbReference type="PANTHER" id="PTHR46211:SF1">
    <property type="entry name" value="GLYCEROPHOSPHODIESTER PHOSPHODIESTERASE, CYTOPLASMIC"/>
    <property type="match status" value="1"/>
</dbReference>
<dbReference type="RefSeq" id="WP_316027749.1">
    <property type="nucleotide sequence ID" value="NZ_JAWDIO010000002.1"/>
</dbReference>
<keyword evidence="3" id="KW-1185">Reference proteome</keyword>